<reference evidence="12" key="1">
    <citation type="submission" date="2025-08" db="UniProtKB">
        <authorList>
            <consortium name="RefSeq"/>
        </authorList>
    </citation>
    <scope>IDENTIFICATION</scope>
    <source>
        <tissue evidence="12">Testes</tissue>
    </source>
</reference>
<evidence type="ECO:0000256" key="2">
    <source>
        <dbReference type="ARBA" id="ARBA00022670"/>
    </source>
</evidence>
<dbReference type="Gene3D" id="1.10.390.10">
    <property type="entry name" value="Neutral Protease Domain 2"/>
    <property type="match status" value="1"/>
</dbReference>
<feature type="domain" description="Aminopeptidase N-like N-terminal" evidence="10">
    <location>
        <begin position="101"/>
        <end position="293"/>
    </location>
</feature>
<keyword evidence="5 7" id="KW-0862">Zinc</keyword>
<dbReference type="InterPro" id="IPR045357">
    <property type="entry name" value="Aminopeptidase_N-like_N"/>
</dbReference>
<dbReference type="InterPro" id="IPR001930">
    <property type="entry name" value="Peptidase_M1"/>
</dbReference>
<dbReference type="InterPro" id="IPR042097">
    <property type="entry name" value="Aminopeptidase_N-like_N_sf"/>
</dbReference>
<dbReference type="SUPFAM" id="SSF55486">
    <property type="entry name" value="Metalloproteases ('zincins'), catalytic domain"/>
    <property type="match status" value="1"/>
</dbReference>
<dbReference type="EC" id="3.4.11.-" evidence="7"/>
<evidence type="ECO:0000256" key="6">
    <source>
        <dbReference type="ARBA" id="ARBA00023049"/>
    </source>
</evidence>
<dbReference type="InterPro" id="IPR034016">
    <property type="entry name" value="M1_APN-typ"/>
</dbReference>
<keyword evidence="4 7" id="KW-0378">Hydrolase</keyword>
<sequence length="981" mass="113923">MNSKPHDVCVRKDAENNQVHFVGSNNQTGWFVSKPLAVVVALLLLLLVIGAVLVAYFIPTCSQETRGASRTAIPSTPSPTDEDILGEKEYFGGRLSDVINPLNYWVQLTVFLDDEDGEKQLTFDGELHFTFVCTEVTSSLTLHKDMLAIHIDTLSLKTDDLTNELEIIDVREEERYHFFIIEIETSLEVGQKYTLSLMYNGTLNQEYLGFYYVTYEVDHQIRYIAGTQLQTVFARRMFPCLDEPKFKAVFTIAVRHRRRRQAYSNMRIAREENHENDWKTSYFEPSPVMSTYLVAIVVADLECKASVTARDIDLRVCSIPEKIHTVDYSLNIGSQLMTYFDDIFGLPYYDMADKMDMVAIPDQKGAMENLGLIIYGESTLLYDSAIHTNSDLQLTAVIVVHEIAHQWFGNTVTCSWWSDLWLNEGFARYFEGIGLEHVEQDWRYLEQLYPVDTIYPAMDADSKSVTSHPIIVPSVGWPEEAEGMFDASITYSKGGCISTMMESFLGRETYFTALRIYLDKYQYTDTITDQLMEVLSQANAGNGDRSMKELMDPWLRQAGYPVVDVTRTGSRTFHADQEIFFQYKNDKPDRRHPHMGYKWHIPLIYTYQANSQSQRLLWMNLEPIDFELPSDSTKHDWILVNIDQKGYYRVNYDLDNWNKLAQQLLDDHTVFSARTRGALIADALNLAKAQRLGAVVALKLMQYLVTERDFLPWYTVSRYIEYTKDMLGRTSTYWFFQKFMSDLSTPRHAELGWDLYQGTHLETHSRLDALTLACQFDSPVCIENAKYHWNLWKQDPDNYEIRIEIQYIVFCISIRYGGPQEWNFAFERLKIDSENADTLLEALACSTEPWTLQRYLEYSLYSDELLWTLPYIRRSSGLGLSVAFDFIVNRFDEIYNRYNDTTFYMLFGVANYLNSEADIKRLESFRQLSQDHGLEKAFHKTLEVIQTNIEWMDKNHKDIHDWLVENTQQNAGNQFISTTQS</sequence>
<evidence type="ECO:0000256" key="3">
    <source>
        <dbReference type="ARBA" id="ARBA00022723"/>
    </source>
</evidence>
<dbReference type="Gene3D" id="1.25.50.20">
    <property type="match status" value="1"/>
</dbReference>
<dbReference type="Proteomes" id="UP000694865">
    <property type="component" value="Unplaced"/>
</dbReference>
<keyword evidence="6 7" id="KW-0482">Metalloprotease</keyword>
<dbReference type="SUPFAM" id="SSF63737">
    <property type="entry name" value="Leukotriene A4 hydrolase N-terminal domain"/>
    <property type="match status" value="1"/>
</dbReference>
<evidence type="ECO:0000256" key="1">
    <source>
        <dbReference type="ARBA" id="ARBA00010136"/>
    </source>
</evidence>
<dbReference type="Gene3D" id="2.60.40.1910">
    <property type="match status" value="1"/>
</dbReference>
<proteinExistence type="inferred from homology"/>
<feature type="domain" description="ERAP1-like C-terminal" evidence="9">
    <location>
        <begin position="637"/>
        <end position="946"/>
    </location>
</feature>
<keyword evidence="7" id="KW-0812">Transmembrane</keyword>
<evidence type="ECO:0000313" key="11">
    <source>
        <dbReference type="Proteomes" id="UP000694865"/>
    </source>
</evidence>
<dbReference type="PANTHER" id="PTHR11533:SF301">
    <property type="entry name" value="AMINOPEPTIDASE"/>
    <property type="match status" value="1"/>
</dbReference>
<evidence type="ECO:0000313" key="12">
    <source>
        <dbReference type="RefSeq" id="XP_006815687.1"/>
    </source>
</evidence>
<dbReference type="InterPro" id="IPR014782">
    <property type="entry name" value="Peptidase_M1_dom"/>
</dbReference>
<comment type="cofactor">
    <cofactor evidence="7">
        <name>Zn(2+)</name>
        <dbReference type="ChEBI" id="CHEBI:29105"/>
    </cofactor>
    <text evidence="7">Binds 1 zinc ion per subunit.</text>
</comment>
<evidence type="ECO:0000256" key="5">
    <source>
        <dbReference type="ARBA" id="ARBA00022833"/>
    </source>
</evidence>
<keyword evidence="7" id="KW-1133">Transmembrane helix</keyword>
<dbReference type="PANTHER" id="PTHR11533">
    <property type="entry name" value="PROTEASE M1 ZINC METALLOPROTEASE"/>
    <property type="match status" value="1"/>
</dbReference>
<keyword evidence="2 7" id="KW-0645">Protease</keyword>
<feature type="transmembrane region" description="Helical" evidence="7">
    <location>
        <begin position="36"/>
        <end position="58"/>
    </location>
</feature>
<comment type="similarity">
    <text evidence="1 7">Belongs to the peptidase M1 family.</text>
</comment>
<dbReference type="Pfam" id="PF01433">
    <property type="entry name" value="Peptidase_M1"/>
    <property type="match status" value="1"/>
</dbReference>
<gene>
    <name evidence="12" type="primary">LOC102805723</name>
</gene>
<dbReference type="PRINTS" id="PR00756">
    <property type="entry name" value="ALADIPTASE"/>
</dbReference>
<evidence type="ECO:0000259" key="8">
    <source>
        <dbReference type="Pfam" id="PF01433"/>
    </source>
</evidence>
<evidence type="ECO:0000256" key="7">
    <source>
        <dbReference type="RuleBase" id="RU364040"/>
    </source>
</evidence>
<evidence type="ECO:0000256" key="4">
    <source>
        <dbReference type="ARBA" id="ARBA00022801"/>
    </source>
</evidence>
<dbReference type="Pfam" id="PF11838">
    <property type="entry name" value="ERAP1_C"/>
    <property type="match status" value="1"/>
</dbReference>
<keyword evidence="7" id="KW-0472">Membrane</keyword>
<keyword evidence="3 7" id="KW-0479">Metal-binding</keyword>
<protein>
    <recommendedName>
        <fullName evidence="7">Aminopeptidase</fullName>
        <ecNumber evidence="7">3.4.11.-</ecNumber>
    </recommendedName>
</protein>
<dbReference type="CDD" id="cd09601">
    <property type="entry name" value="M1_APN-Q_like"/>
    <property type="match status" value="1"/>
</dbReference>
<evidence type="ECO:0000259" key="10">
    <source>
        <dbReference type="Pfam" id="PF17900"/>
    </source>
</evidence>
<evidence type="ECO:0000259" key="9">
    <source>
        <dbReference type="Pfam" id="PF11838"/>
    </source>
</evidence>
<accession>A0ABM0M6P6</accession>
<name>A0ABM0M6P6_SACKO</name>
<dbReference type="GeneID" id="102805723"/>
<dbReference type="Gene3D" id="2.60.40.1730">
    <property type="entry name" value="tricorn interacting facor f3 domain"/>
    <property type="match status" value="1"/>
</dbReference>
<organism evidence="11 12">
    <name type="scientific">Saccoglossus kowalevskii</name>
    <name type="common">Acorn worm</name>
    <dbReference type="NCBI Taxonomy" id="10224"/>
    <lineage>
        <taxon>Eukaryota</taxon>
        <taxon>Metazoa</taxon>
        <taxon>Hemichordata</taxon>
        <taxon>Enteropneusta</taxon>
        <taxon>Harrimaniidae</taxon>
        <taxon>Saccoglossus</taxon>
    </lineage>
</organism>
<dbReference type="InterPro" id="IPR027268">
    <property type="entry name" value="Peptidase_M4/M1_CTD_sf"/>
</dbReference>
<dbReference type="InterPro" id="IPR024571">
    <property type="entry name" value="ERAP1-like_C_dom"/>
</dbReference>
<keyword evidence="7" id="KW-0031">Aminopeptidase</keyword>
<feature type="domain" description="Peptidase M1 membrane alanine aminopeptidase" evidence="8">
    <location>
        <begin position="328"/>
        <end position="554"/>
    </location>
</feature>
<dbReference type="RefSeq" id="XP_006815687.1">
    <property type="nucleotide sequence ID" value="XM_006815624.1"/>
</dbReference>
<dbReference type="Pfam" id="PF17900">
    <property type="entry name" value="Peptidase_M1_N"/>
    <property type="match status" value="1"/>
</dbReference>
<keyword evidence="11" id="KW-1185">Reference proteome</keyword>
<dbReference type="InterPro" id="IPR050344">
    <property type="entry name" value="Peptidase_M1_aminopeptidases"/>
</dbReference>